<evidence type="ECO:0000313" key="2">
    <source>
        <dbReference type="Proteomes" id="UP000076510"/>
    </source>
</evidence>
<dbReference type="InterPro" id="IPR011463">
    <property type="entry name" value="DUF1569"/>
</dbReference>
<sequence length="149" mass="17163">MKDIFNQSHAEEILNRINNLSPNSKPQWGNMDVAKMLAHCSSFQDIAMGNTFPSRGLLGRLIGKFVKPIFYNDKPLPRNMSTIPTILIVDEREFDTEKEKLKQKIINFQNKGTQECANHPHPFFGKLTSEQWGKGIYKHLDHHLKQFGV</sequence>
<dbReference type="OrthoDB" id="2599194at2"/>
<evidence type="ECO:0008006" key="3">
    <source>
        <dbReference type="Google" id="ProtNLM"/>
    </source>
</evidence>
<dbReference type="RefSeq" id="WP_063191897.1">
    <property type="nucleotide sequence ID" value="NZ_LQQY01000045.1"/>
</dbReference>
<dbReference type="Proteomes" id="UP000076510">
    <property type="component" value="Unassembled WGS sequence"/>
</dbReference>
<dbReference type="Gene3D" id="1.20.120.450">
    <property type="entry name" value="dinb family like domain"/>
    <property type="match status" value="1"/>
</dbReference>
<protein>
    <recommendedName>
        <fullName evidence="3">DUF1569 domain-containing protein</fullName>
    </recommendedName>
</protein>
<dbReference type="InterPro" id="IPR034660">
    <property type="entry name" value="DinB/YfiT-like"/>
</dbReference>
<reference evidence="2" key="1">
    <citation type="submission" date="2016-01" db="EMBL/GenBank/DDBJ databases">
        <title>Whole genome sequencing of Bhargavaea cecembensis T14.</title>
        <authorList>
            <person name="Hong K.W."/>
        </authorList>
    </citation>
    <scope>NUCLEOTIDE SEQUENCE [LARGE SCALE GENOMIC DNA]</scope>
    <source>
        <strain evidence="2">M19</strain>
    </source>
</reference>
<dbReference type="Pfam" id="PF07606">
    <property type="entry name" value="DUF1569"/>
    <property type="match status" value="1"/>
</dbReference>
<name>A0A163IWT2_9BACI</name>
<evidence type="ECO:0000313" key="1">
    <source>
        <dbReference type="EMBL" id="KZE43881.1"/>
    </source>
</evidence>
<gene>
    <name evidence="1" type="ORF">AV649_08520</name>
</gene>
<dbReference type="EMBL" id="LQQY01000045">
    <property type="protein sequence ID" value="KZE43881.1"/>
    <property type="molecule type" value="Genomic_DNA"/>
</dbReference>
<proteinExistence type="predicted"/>
<comment type="caution">
    <text evidence="1">The sequence shown here is derived from an EMBL/GenBank/DDBJ whole genome shotgun (WGS) entry which is preliminary data.</text>
</comment>
<dbReference type="AlphaFoldDB" id="A0A163IWT2"/>
<organism evidence="1 2">
    <name type="scientific">Rossellomorea marisflavi</name>
    <dbReference type="NCBI Taxonomy" id="189381"/>
    <lineage>
        <taxon>Bacteria</taxon>
        <taxon>Bacillati</taxon>
        <taxon>Bacillota</taxon>
        <taxon>Bacilli</taxon>
        <taxon>Bacillales</taxon>
        <taxon>Bacillaceae</taxon>
        <taxon>Rossellomorea</taxon>
    </lineage>
</organism>
<accession>A0A163IWT2</accession>